<feature type="non-terminal residue" evidence="2">
    <location>
        <position position="100"/>
    </location>
</feature>
<comment type="caution">
    <text evidence="2">The sequence shown here is derived from an EMBL/GenBank/DDBJ whole genome shotgun (WGS) entry which is preliminary data.</text>
</comment>
<dbReference type="Proteomes" id="UP000216008">
    <property type="component" value="Unassembled WGS sequence"/>
</dbReference>
<organism evidence="2 3">
    <name type="scientific">Lactobacillus johnsonii</name>
    <dbReference type="NCBI Taxonomy" id="33959"/>
    <lineage>
        <taxon>Bacteria</taxon>
        <taxon>Bacillati</taxon>
        <taxon>Bacillota</taxon>
        <taxon>Bacilli</taxon>
        <taxon>Lactobacillales</taxon>
        <taxon>Lactobacillaceae</taxon>
        <taxon>Lactobacillus</taxon>
    </lineage>
</organism>
<dbReference type="InterPro" id="IPR036291">
    <property type="entry name" value="NAD(P)-bd_dom_sf"/>
</dbReference>
<evidence type="ECO:0000313" key="3">
    <source>
        <dbReference type="Proteomes" id="UP000216008"/>
    </source>
</evidence>
<evidence type="ECO:0000259" key="1">
    <source>
        <dbReference type="Pfam" id="PF13460"/>
    </source>
</evidence>
<dbReference type="Pfam" id="PF13460">
    <property type="entry name" value="NAD_binding_10"/>
    <property type="match status" value="1"/>
</dbReference>
<dbReference type="RefSeq" id="WP_143445794.1">
    <property type="nucleotide sequence ID" value="NZ_NIBD01000022.1"/>
</dbReference>
<dbReference type="SUPFAM" id="SSF51735">
    <property type="entry name" value="NAD(P)-binding Rossmann-fold domains"/>
    <property type="match status" value="1"/>
</dbReference>
<reference evidence="2 3" key="1">
    <citation type="submission" date="2017-05" db="EMBL/GenBank/DDBJ databases">
        <title>Lactobacillus johnsonii from commercial turkeys.</title>
        <authorList>
            <person name="Johnson T.J."/>
            <person name="Youmans B."/>
        </authorList>
    </citation>
    <scope>NUCLEOTIDE SEQUENCE [LARGE SCALE GENOMIC DNA]</scope>
    <source>
        <strain evidence="2 3">UMNLJ114</strain>
    </source>
</reference>
<dbReference type="Gene3D" id="3.40.50.720">
    <property type="entry name" value="NAD(P)-binding Rossmann-like Domain"/>
    <property type="match status" value="1"/>
</dbReference>
<dbReference type="AlphaFoldDB" id="A0A267M7I7"/>
<feature type="domain" description="NAD(P)-binding" evidence="1">
    <location>
        <begin position="7"/>
        <end position="97"/>
    </location>
</feature>
<evidence type="ECO:0000313" key="2">
    <source>
        <dbReference type="EMBL" id="PAB55546.1"/>
    </source>
</evidence>
<name>A0A267M7I7_LACJH</name>
<dbReference type="EMBL" id="NIBD01000022">
    <property type="protein sequence ID" value="PAB55546.1"/>
    <property type="molecule type" value="Genomic_DNA"/>
</dbReference>
<proteinExistence type="predicted"/>
<accession>A0A267M7I7</accession>
<gene>
    <name evidence="2" type="ORF">A3Q24_04405</name>
</gene>
<protein>
    <submittedName>
        <fullName evidence="2">NADH-flavin reductase</fullName>
    </submittedName>
</protein>
<sequence>MKVGIIGASGMAGSAIYKLASENKDLEVTGIVRDKEKAERVLSKDAHLLIGDVLTMDDSLLENFDVIVDAFGTTPEKAKDQVKLAIKLCGLAKNKDIRVI</sequence>
<dbReference type="InterPro" id="IPR016040">
    <property type="entry name" value="NAD(P)-bd_dom"/>
</dbReference>